<accession>A0ABQ8QWK9</accession>
<reference evidence="3" key="1">
    <citation type="submission" date="2022-09" db="EMBL/GenBank/DDBJ databases">
        <title>Fusarium specimens isolated from Avocado Roots.</title>
        <authorList>
            <person name="Stajich J."/>
            <person name="Roper C."/>
            <person name="Heimlech-Rivalta G."/>
        </authorList>
    </citation>
    <scope>NUCLEOTIDE SEQUENCE</scope>
    <source>
        <strain evidence="3">CF00095</strain>
    </source>
</reference>
<comment type="caution">
    <text evidence="3">The sequence shown here is derived from an EMBL/GenBank/DDBJ whole genome shotgun (WGS) entry which is preliminary data.</text>
</comment>
<gene>
    <name evidence="3" type="ORF">NW768_011702</name>
</gene>
<organism evidence="3 4">
    <name type="scientific">Fusarium equiseti</name>
    <name type="common">Fusarium scirpi</name>
    <dbReference type="NCBI Taxonomy" id="61235"/>
    <lineage>
        <taxon>Eukaryota</taxon>
        <taxon>Fungi</taxon>
        <taxon>Dikarya</taxon>
        <taxon>Ascomycota</taxon>
        <taxon>Pezizomycotina</taxon>
        <taxon>Sordariomycetes</taxon>
        <taxon>Hypocreomycetidae</taxon>
        <taxon>Hypocreales</taxon>
        <taxon>Nectriaceae</taxon>
        <taxon>Fusarium</taxon>
        <taxon>Fusarium incarnatum-equiseti species complex</taxon>
    </lineage>
</organism>
<dbReference type="Proteomes" id="UP001152024">
    <property type="component" value="Unassembled WGS sequence"/>
</dbReference>
<feature type="signal peptide" evidence="2">
    <location>
        <begin position="1"/>
        <end position="15"/>
    </location>
</feature>
<name>A0ABQ8QWK9_FUSEQ</name>
<proteinExistence type="predicted"/>
<evidence type="ECO:0000313" key="3">
    <source>
        <dbReference type="EMBL" id="KAJ4112123.1"/>
    </source>
</evidence>
<sequence length="168" mass="16879">MKCVIALSFFSAVLAMPQFNEAQLSAFFDSLSSLLGDNFPNVPEPTQSVTDILTFSTAISGTPVEVTTAVPATTDAFDAVDDFGFDKRQAPGDLAAIVSSLNALISPVTTGDGDGCVTDVVPVPTTVDGVPTVVSSVAAVPTGPVAVPDAPAAPPAVPAAGPGEARDF</sequence>
<protein>
    <submittedName>
        <fullName evidence="3">Uncharacterized protein</fullName>
    </submittedName>
</protein>
<feature type="chain" id="PRO_5045631989" evidence="2">
    <location>
        <begin position="16"/>
        <end position="168"/>
    </location>
</feature>
<evidence type="ECO:0000256" key="2">
    <source>
        <dbReference type="SAM" id="SignalP"/>
    </source>
</evidence>
<feature type="compositionally biased region" description="Low complexity" evidence="1">
    <location>
        <begin position="158"/>
        <end position="168"/>
    </location>
</feature>
<evidence type="ECO:0000313" key="4">
    <source>
        <dbReference type="Proteomes" id="UP001152024"/>
    </source>
</evidence>
<keyword evidence="2" id="KW-0732">Signal</keyword>
<feature type="region of interest" description="Disordered" evidence="1">
    <location>
        <begin position="148"/>
        <end position="168"/>
    </location>
</feature>
<dbReference type="EMBL" id="JAOQBH010000032">
    <property type="protein sequence ID" value="KAJ4112123.1"/>
    <property type="molecule type" value="Genomic_DNA"/>
</dbReference>
<evidence type="ECO:0000256" key="1">
    <source>
        <dbReference type="SAM" id="MobiDB-lite"/>
    </source>
</evidence>
<keyword evidence="4" id="KW-1185">Reference proteome</keyword>